<dbReference type="AlphaFoldDB" id="A0A5J6QE80"/>
<proteinExistence type="predicted"/>
<dbReference type="SUPFAM" id="SSF158682">
    <property type="entry name" value="TerB-like"/>
    <property type="match status" value="1"/>
</dbReference>
<organism evidence="3 4">
    <name type="scientific">Metapseudomonas lalkuanensis</name>
    <dbReference type="NCBI Taxonomy" id="2604832"/>
    <lineage>
        <taxon>Bacteria</taxon>
        <taxon>Pseudomonadati</taxon>
        <taxon>Pseudomonadota</taxon>
        <taxon>Gammaproteobacteria</taxon>
        <taxon>Pseudomonadales</taxon>
        <taxon>Pseudomonadaceae</taxon>
        <taxon>Metapseudomonas</taxon>
    </lineage>
</organism>
<dbReference type="PRINTS" id="PR00625">
    <property type="entry name" value="JDOMAIN"/>
</dbReference>
<dbReference type="InterPro" id="IPR007791">
    <property type="entry name" value="DjlA_N"/>
</dbReference>
<dbReference type="Pfam" id="PF05099">
    <property type="entry name" value="TerB"/>
    <property type="match status" value="1"/>
</dbReference>
<keyword evidence="1" id="KW-0143">Chaperone</keyword>
<dbReference type="CDD" id="cd07316">
    <property type="entry name" value="terB_like_DjlA"/>
    <property type="match status" value="1"/>
</dbReference>
<dbReference type="EMBL" id="CP043311">
    <property type="protein sequence ID" value="QEY60994.1"/>
    <property type="molecule type" value="Genomic_DNA"/>
</dbReference>
<evidence type="ECO:0000256" key="1">
    <source>
        <dbReference type="ARBA" id="ARBA00023186"/>
    </source>
</evidence>
<accession>A0A5J6QE80</accession>
<dbReference type="InterPro" id="IPR036869">
    <property type="entry name" value="J_dom_sf"/>
</dbReference>
<dbReference type="PROSITE" id="PS50076">
    <property type="entry name" value="DNAJ_2"/>
    <property type="match status" value="1"/>
</dbReference>
<keyword evidence="4" id="KW-1185">Reference proteome</keyword>
<evidence type="ECO:0000313" key="3">
    <source>
        <dbReference type="EMBL" id="QEY60994.1"/>
    </source>
</evidence>
<dbReference type="Gene3D" id="1.10.287.110">
    <property type="entry name" value="DnaJ domain"/>
    <property type="match status" value="1"/>
</dbReference>
<dbReference type="InterPro" id="IPR029024">
    <property type="entry name" value="TerB-like"/>
</dbReference>
<dbReference type="KEGG" id="plal:FXN65_02635"/>
<sequence>MVWPATLIGAAAGFALASIPGAMLGALLGQVFDRRLKLESWGDLRARLRGDPAIEEQDLLFVLLGRLAKSDGRVQDAHIQQARLEMKRVGLDAAATRRAIAAFNRGKAGSDNLQPSLRVLKDERLTVERLLRSCWQMAAADGRIGQHERELILQWGHWLGLPTSRIEALGAGYDIPHGLPPKPGNSYKEALILLGVTADCEPAVIKRAYRRLLSQNHPDKLAGSGASPALVRAATDRTRELHSAYNLIRERHGFR</sequence>
<reference evidence="3 4" key="1">
    <citation type="submission" date="2019-08" db="EMBL/GenBank/DDBJ databases">
        <title>Whole-genome Sequencing of e-waste polymer degrading bacterium Pseudomonas sp. strain PE08.</title>
        <authorList>
            <person name="Kirdat K."/>
            <person name="Debbarma P."/>
            <person name="Narawade N."/>
            <person name="Suyal D."/>
            <person name="Thorat V."/>
            <person name="Shouche Y."/>
            <person name="Goel R."/>
            <person name="Yadav A."/>
        </authorList>
    </citation>
    <scope>NUCLEOTIDE SEQUENCE [LARGE SCALE GENOMIC DNA]</scope>
    <source>
        <strain evidence="3 4">PE08</strain>
    </source>
</reference>
<gene>
    <name evidence="3" type="ORF">FXN65_02635</name>
</gene>
<dbReference type="RefSeq" id="WP_151131533.1">
    <property type="nucleotide sequence ID" value="NZ_CP043311.1"/>
</dbReference>
<protein>
    <submittedName>
        <fullName evidence="3">Molecular chaperone DjlA</fullName>
    </submittedName>
</protein>
<dbReference type="CDD" id="cd06257">
    <property type="entry name" value="DnaJ"/>
    <property type="match status" value="1"/>
</dbReference>
<evidence type="ECO:0000313" key="4">
    <source>
        <dbReference type="Proteomes" id="UP000327179"/>
    </source>
</evidence>
<name>A0A5J6QE80_9GAMM</name>
<feature type="domain" description="J" evidence="2">
    <location>
        <begin position="189"/>
        <end position="255"/>
    </location>
</feature>
<dbReference type="SUPFAM" id="SSF46565">
    <property type="entry name" value="Chaperone J-domain"/>
    <property type="match status" value="1"/>
</dbReference>
<dbReference type="Proteomes" id="UP000327179">
    <property type="component" value="Chromosome"/>
</dbReference>
<evidence type="ECO:0000259" key="2">
    <source>
        <dbReference type="PROSITE" id="PS50076"/>
    </source>
</evidence>
<dbReference type="SMART" id="SM00271">
    <property type="entry name" value="DnaJ"/>
    <property type="match status" value="1"/>
</dbReference>
<dbReference type="Gene3D" id="1.10.3680.10">
    <property type="entry name" value="TerB-like"/>
    <property type="match status" value="1"/>
</dbReference>
<dbReference type="InterPro" id="IPR001623">
    <property type="entry name" value="DnaJ_domain"/>
</dbReference>